<dbReference type="EMBL" id="JACVVK020000131">
    <property type="protein sequence ID" value="KAK7490015.1"/>
    <property type="molecule type" value="Genomic_DNA"/>
</dbReference>
<dbReference type="SMART" id="SM00557">
    <property type="entry name" value="IG_FLMN"/>
    <property type="match status" value="2"/>
</dbReference>
<feature type="repeat" description="Filamin" evidence="3">
    <location>
        <begin position="119"/>
        <end position="211"/>
    </location>
</feature>
<reference evidence="4 5" key="1">
    <citation type="journal article" date="2023" name="Sci. Data">
        <title>Genome assembly of the Korean intertidal mud-creeper Batillaria attramentaria.</title>
        <authorList>
            <person name="Patra A.K."/>
            <person name="Ho P.T."/>
            <person name="Jun S."/>
            <person name="Lee S.J."/>
            <person name="Kim Y."/>
            <person name="Won Y.J."/>
        </authorList>
    </citation>
    <scope>NUCLEOTIDE SEQUENCE [LARGE SCALE GENOMIC DNA]</scope>
    <source>
        <strain evidence="4">Wonlab-2016</strain>
    </source>
</reference>
<dbReference type="PANTHER" id="PTHR38537">
    <property type="entry name" value="JITTERBUG, ISOFORM N"/>
    <property type="match status" value="1"/>
</dbReference>
<evidence type="ECO:0000256" key="1">
    <source>
        <dbReference type="ARBA" id="ARBA00009238"/>
    </source>
</evidence>
<evidence type="ECO:0000313" key="5">
    <source>
        <dbReference type="Proteomes" id="UP001519460"/>
    </source>
</evidence>
<dbReference type="InterPro" id="IPR001298">
    <property type="entry name" value="Filamin/ABP280_rpt"/>
</dbReference>
<name>A0ABD0KT71_9CAEN</name>
<dbReference type="InterPro" id="IPR013783">
    <property type="entry name" value="Ig-like_fold"/>
</dbReference>
<sequence>MKNVFMFSAVEEEEYAEYLLRRPVGEDLITADTVDSVHAGAPGGGLFQPVDFCFQVGPIFNFVSAAVVMPSGKTAYPKIEDNRDGTVTVRYQPTETGLHELHVKYNNEPIEGSPFLFHVDAVNSGYVTAYGPGLSHGVVHEPATFTINTKEAGAGGLSLAVEGPSKTEIKCVDNQDGTCTVTYLPTVPGEYVITVKFADKNIMGSPFKAKILPGEPRKRAQLSVGSSSEVSLKVTETDISDLTASIRSPSGREEPCLLKRLANGHLGEWEQVVK</sequence>
<dbReference type="FunFam" id="2.60.40.10:FF:000007">
    <property type="entry name" value="Filamin-B isoform C"/>
    <property type="match status" value="1"/>
</dbReference>
<dbReference type="Pfam" id="PF00630">
    <property type="entry name" value="Filamin"/>
    <property type="match status" value="2"/>
</dbReference>
<evidence type="ECO:0000313" key="4">
    <source>
        <dbReference type="EMBL" id="KAK7490015.1"/>
    </source>
</evidence>
<proteinExistence type="inferred from homology"/>
<organism evidence="4 5">
    <name type="scientific">Batillaria attramentaria</name>
    <dbReference type="NCBI Taxonomy" id="370345"/>
    <lineage>
        <taxon>Eukaryota</taxon>
        <taxon>Metazoa</taxon>
        <taxon>Spiralia</taxon>
        <taxon>Lophotrochozoa</taxon>
        <taxon>Mollusca</taxon>
        <taxon>Gastropoda</taxon>
        <taxon>Caenogastropoda</taxon>
        <taxon>Sorbeoconcha</taxon>
        <taxon>Cerithioidea</taxon>
        <taxon>Batillariidae</taxon>
        <taxon>Batillaria</taxon>
    </lineage>
</organism>
<protein>
    <submittedName>
        <fullName evidence="4">Uncharacterized protein</fullName>
    </submittedName>
</protein>
<dbReference type="PROSITE" id="PS50194">
    <property type="entry name" value="FILAMIN_REPEAT"/>
    <property type="match status" value="2"/>
</dbReference>
<dbReference type="AlphaFoldDB" id="A0ABD0KT71"/>
<dbReference type="InterPro" id="IPR014756">
    <property type="entry name" value="Ig_E-set"/>
</dbReference>
<keyword evidence="5" id="KW-1185">Reference proteome</keyword>
<dbReference type="InterPro" id="IPR017868">
    <property type="entry name" value="Filamin/ABP280_repeat-like"/>
</dbReference>
<dbReference type="PANTHER" id="PTHR38537:SF8">
    <property type="entry name" value="FILAMIN-A"/>
    <property type="match status" value="1"/>
</dbReference>
<evidence type="ECO:0000256" key="2">
    <source>
        <dbReference type="ARBA" id="ARBA00022737"/>
    </source>
</evidence>
<accession>A0ABD0KT71</accession>
<dbReference type="InterPro" id="IPR044801">
    <property type="entry name" value="Filamin"/>
</dbReference>
<evidence type="ECO:0000256" key="3">
    <source>
        <dbReference type="PROSITE-ProRule" id="PRU00087"/>
    </source>
</evidence>
<dbReference type="Proteomes" id="UP001519460">
    <property type="component" value="Unassembled WGS sequence"/>
</dbReference>
<feature type="repeat" description="Filamin" evidence="3">
    <location>
        <begin position="26"/>
        <end position="119"/>
    </location>
</feature>
<dbReference type="SUPFAM" id="SSF81296">
    <property type="entry name" value="E set domains"/>
    <property type="match status" value="2"/>
</dbReference>
<keyword evidence="2" id="KW-0677">Repeat</keyword>
<comment type="similarity">
    <text evidence="1">Belongs to the filamin family.</text>
</comment>
<gene>
    <name evidence="4" type="ORF">BaRGS_00018715</name>
</gene>
<dbReference type="Gene3D" id="2.60.40.10">
    <property type="entry name" value="Immunoglobulins"/>
    <property type="match status" value="3"/>
</dbReference>
<comment type="caution">
    <text evidence="4">The sequence shown here is derived from an EMBL/GenBank/DDBJ whole genome shotgun (WGS) entry which is preliminary data.</text>
</comment>